<accession>A0ABQ9W9N1</accession>
<evidence type="ECO:0000256" key="6">
    <source>
        <dbReference type="ARBA" id="ARBA00023004"/>
    </source>
</evidence>
<keyword evidence="7" id="KW-0802">TPR repeat</keyword>
<evidence type="ECO:0000256" key="7">
    <source>
        <dbReference type="PROSITE-ProRule" id="PRU00339"/>
    </source>
</evidence>
<name>A0ABQ9W9N1_SAGOE</name>
<dbReference type="PROSITE" id="PS50005">
    <property type="entry name" value="TPR"/>
    <property type="match status" value="1"/>
</dbReference>
<dbReference type="Gene3D" id="2.60.120.620">
    <property type="entry name" value="q2cbj1_9rhob like domain"/>
    <property type="match status" value="2"/>
</dbReference>
<dbReference type="InterPro" id="IPR006620">
    <property type="entry name" value="Pro_4_hyd_alph"/>
</dbReference>
<reference evidence="9 10" key="1">
    <citation type="submission" date="2023-05" db="EMBL/GenBank/DDBJ databases">
        <title>B98-5 Cell Line De Novo Hybrid Assembly: An Optical Mapping Approach.</title>
        <authorList>
            <person name="Kananen K."/>
            <person name="Auerbach J.A."/>
            <person name="Kautto E."/>
            <person name="Blachly J.S."/>
        </authorList>
    </citation>
    <scope>NUCLEOTIDE SEQUENCE [LARGE SCALE GENOMIC DNA]</scope>
    <source>
        <strain evidence="9">B95-8</strain>
        <tissue evidence="9">Cell line</tissue>
    </source>
</reference>
<dbReference type="Proteomes" id="UP001266305">
    <property type="component" value="Unassembled WGS sequence"/>
</dbReference>
<evidence type="ECO:0000259" key="8">
    <source>
        <dbReference type="SMART" id="SM00702"/>
    </source>
</evidence>
<evidence type="ECO:0000256" key="3">
    <source>
        <dbReference type="ARBA" id="ARBA00022896"/>
    </source>
</evidence>
<dbReference type="InterPro" id="IPR013547">
    <property type="entry name" value="P4H_N"/>
</dbReference>
<dbReference type="InterPro" id="IPR011990">
    <property type="entry name" value="TPR-like_helical_dom_sf"/>
</dbReference>
<feature type="domain" description="Prolyl 4-hydroxylase alpha subunit" evidence="8">
    <location>
        <begin position="388"/>
        <end position="664"/>
    </location>
</feature>
<evidence type="ECO:0000256" key="5">
    <source>
        <dbReference type="ARBA" id="ARBA00023002"/>
    </source>
</evidence>
<dbReference type="Pfam" id="PF08336">
    <property type="entry name" value="P4Ha_N"/>
    <property type="match status" value="1"/>
</dbReference>
<keyword evidence="10" id="KW-1185">Reference proteome</keyword>
<dbReference type="InterPro" id="IPR019734">
    <property type="entry name" value="TPR_rpt"/>
</dbReference>
<dbReference type="PANTHER" id="PTHR10869:SF244">
    <property type="entry name" value="PROLYL 4-HYDROXYLASE SUBUNIT ALPHA-2"/>
    <property type="match status" value="1"/>
</dbReference>
<evidence type="ECO:0000313" key="9">
    <source>
        <dbReference type="EMBL" id="KAK2118332.1"/>
    </source>
</evidence>
<dbReference type="InterPro" id="IPR059068">
    <property type="entry name" value="TPR_P4H"/>
</dbReference>
<dbReference type="Gene3D" id="1.25.40.10">
    <property type="entry name" value="Tetratricopeptide repeat domain"/>
    <property type="match status" value="1"/>
</dbReference>
<keyword evidence="6" id="KW-0408">Iron</keyword>
<comment type="caution">
    <text evidence="9">The sequence shown here is derived from an EMBL/GenBank/DDBJ whole genome shotgun (WGS) entry which is preliminary data.</text>
</comment>
<dbReference type="SUPFAM" id="SSF48452">
    <property type="entry name" value="TPR-like"/>
    <property type="match status" value="1"/>
</dbReference>
<feature type="repeat" description="TPR" evidence="7">
    <location>
        <begin position="259"/>
        <end position="292"/>
    </location>
</feature>
<keyword evidence="3" id="KW-0847">Vitamin C</keyword>
<evidence type="ECO:0000256" key="2">
    <source>
        <dbReference type="ARBA" id="ARBA00022723"/>
    </source>
</evidence>
<proteinExistence type="predicted"/>
<evidence type="ECO:0000256" key="4">
    <source>
        <dbReference type="ARBA" id="ARBA00022964"/>
    </source>
</evidence>
<evidence type="ECO:0000313" key="10">
    <source>
        <dbReference type="Proteomes" id="UP001266305"/>
    </source>
</evidence>
<keyword evidence="5" id="KW-0560">Oxidoreductase</keyword>
<dbReference type="PANTHER" id="PTHR10869">
    <property type="entry name" value="PROLYL 4-HYDROXYLASE ALPHA SUBUNIT"/>
    <property type="match status" value="1"/>
</dbReference>
<protein>
    <submittedName>
        <fullName evidence="9">Prolyl 4-hydroxylase, alpha polypeptide</fullName>
    </submittedName>
</protein>
<sequence length="731" mass="82114">MDAVHKTLEVEENEKSGRYTGALEERSCSVVSLKGRGLMIVSECLSDTSSVTMKLWVSALLMAWSGVLSCVQAEFFTSIGHMTDLIYAEKELVQSLKEYILVEEAKLSKIKSWANKMEALTSKSAADAEGYLAHPVNAYKLVKRLNTDWPALEDLVLQDSAAGFIANLSVQRQFFPTDEDEIGAAKALMRLQDTYRLDPDTISRGELPGTKYQAMLSVDDCFGMGRSAYNEGDYYHTVMWMEQVLKQLDAGEEATTTKSQVLDYLSYAVFQLGDLHRALELTRRLVSLDPSHERAGGNLRYFEQLLEEEREKMLSNQTEAELATPEGIYERPVDYLPERDVYESLCRGEGVKLTPRRQKRLFCRYHHGNRAPQLLIAPFKEEDEWDSPHIVRYYDVMSHEEIERIKEIAKPKLARATVRDPKTGVLTVASYRVSKSSWLEEDDDPVVARVNRRMQHITGLTVKTAELHQQQPSHQVLLGMLQSSGKELVLLSVDILSALAVDHLKEKDASPALGLPAEPGFLALLAGFPGIFGAGILKAEAVDDSMFLSMLCIKIFIFVDTENDTAKILHSNKRISSFIKSTNDERDAFKHLGTGNRVATFLNYMSDVEAGGATVFPDLGAAIWPKKGTAVFWYNLLRSGEGDYRTRHAACPVLVGCKWGLWHRDQEMRLEAGTRLQRLKLEPYPGSSCGEPQRGLNQDVTGSVCKEMISNKWFHERGQEFLRPCGSTEVD</sequence>
<organism evidence="9 10">
    <name type="scientific">Saguinus oedipus</name>
    <name type="common">Cotton-top tamarin</name>
    <name type="synonym">Oedipomidas oedipus</name>
    <dbReference type="NCBI Taxonomy" id="9490"/>
    <lineage>
        <taxon>Eukaryota</taxon>
        <taxon>Metazoa</taxon>
        <taxon>Chordata</taxon>
        <taxon>Craniata</taxon>
        <taxon>Vertebrata</taxon>
        <taxon>Euteleostomi</taxon>
        <taxon>Mammalia</taxon>
        <taxon>Eutheria</taxon>
        <taxon>Euarchontoglires</taxon>
        <taxon>Primates</taxon>
        <taxon>Haplorrhini</taxon>
        <taxon>Platyrrhini</taxon>
        <taxon>Cebidae</taxon>
        <taxon>Callitrichinae</taxon>
        <taxon>Saguinus</taxon>
    </lineage>
</organism>
<gene>
    <name evidence="9" type="primary">P4HA2_1</name>
    <name evidence="9" type="ORF">P7K49_005219</name>
</gene>
<dbReference type="InterPro" id="IPR045054">
    <property type="entry name" value="P4HA-like"/>
</dbReference>
<evidence type="ECO:0000256" key="1">
    <source>
        <dbReference type="ARBA" id="ARBA00001961"/>
    </source>
</evidence>
<dbReference type="Gene3D" id="6.10.140.1460">
    <property type="match status" value="1"/>
</dbReference>
<keyword evidence="4" id="KW-0223">Dioxygenase</keyword>
<dbReference type="EMBL" id="JASSZA010000002">
    <property type="protein sequence ID" value="KAK2118332.1"/>
    <property type="molecule type" value="Genomic_DNA"/>
</dbReference>
<keyword evidence="2" id="KW-0479">Metal-binding</keyword>
<dbReference type="Pfam" id="PF23558">
    <property type="entry name" value="TPR_P4H"/>
    <property type="match status" value="1"/>
</dbReference>
<comment type="cofactor">
    <cofactor evidence="1">
        <name>L-ascorbate</name>
        <dbReference type="ChEBI" id="CHEBI:38290"/>
    </cofactor>
</comment>
<dbReference type="SMART" id="SM00702">
    <property type="entry name" value="P4Hc"/>
    <property type="match status" value="1"/>
</dbReference>